<comment type="caution">
    <text evidence="5">The sequence shown here is derived from an EMBL/GenBank/DDBJ whole genome shotgun (WGS) entry which is preliminary data.</text>
</comment>
<feature type="domain" description="C2" evidence="4">
    <location>
        <begin position="667"/>
        <end position="787"/>
    </location>
</feature>
<evidence type="ECO:0000313" key="5">
    <source>
        <dbReference type="EMBL" id="KAE9106179.1"/>
    </source>
</evidence>
<dbReference type="Gene3D" id="2.60.40.150">
    <property type="entry name" value="C2 domain"/>
    <property type="match status" value="2"/>
</dbReference>
<feature type="region of interest" description="Disordered" evidence="2">
    <location>
        <begin position="1294"/>
        <end position="1316"/>
    </location>
</feature>
<dbReference type="EMBL" id="QXFX01000719">
    <property type="protein sequence ID" value="KAE9106179.1"/>
    <property type="molecule type" value="Genomic_DNA"/>
</dbReference>
<dbReference type="PROSITE" id="PS50004">
    <property type="entry name" value="C2"/>
    <property type="match status" value="2"/>
</dbReference>
<dbReference type="Pfam" id="PF00168">
    <property type="entry name" value="C2"/>
    <property type="match status" value="2"/>
</dbReference>
<evidence type="ECO:0000259" key="3">
    <source>
        <dbReference type="PROSITE" id="PS50001"/>
    </source>
</evidence>
<dbReference type="SUPFAM" id="SSF49562">
    <property type="entry name" value="C2 domain (Calcium/lipid-binding domain, CaLB)"/>
    <property type="match status" value="2"/>
</dbReference>
<dbReference type="CDD" id="cd00030">
    <property type="entry name" value="C2"/>
    <property type="match status" value="2"/>
</dbReference>
<dbReference type="GO" id="GO:0008289">
    <property type="term" value="F:lipid binding"/>
    <property type="evidence" value="ECO:0007669"/>
    <property type="project" value="InterPro"/>
</dbReference>
<feature type="domain" description="SH2" evidence="3">
    <location>
        <begin position="89"/>
        <end position="199"/>
    </location>
</feature>
<dbReference type="PANTHER" id="PTHR10774">
    <property type="entry name" value="EXTENDED SYNAPTOTAGMIN-RELATED"/>
    <property type="match status" value="1"/>
</dbReference>
<sequence>MIYFEQGVLAKSCTQLEKLLDTRLQCTFTDVEVRFALALILLKRYEESSVESHGFCKNDVPETNAFVRTATLLLKQCYRAIELWPSVGYYHGYLKKSDAKRLLANEQVGSFLLHHSLDAGVDKARKQSKSSSTEKILLQVKLSGRPLRIASMHIEFTDTGVYKTRKMPLHLGHFSLHGLVTNLPPEAGVHTELGIRKPLYSVSLRKKLERDQPELLQDKIASRSKILDWSAWERKLDETAAVRFPDSGRLWKQRNETWSAVCFEVAKALEHSEAWVFADFVAREALLYSKDRSHRANVNFLAGRVAINLQKRNESVLFMQQARLEKPRERSHFTTNLAAVQNALSLNVSLSKQEPFTSRLERVQKLERLCLKAWRYNSLSTKFRGDPFREALLLQRIADESYAECGDTFLIRSLLKAHICAYIGKGSWHDSLHLKCAYACVVRLLDRFHKHQDPWTTTLANLTNHLGKSPSQRIGAKKRAFNVKLLLLSWHHMPFLVCFEMAEVLYRYKGHSLSTRIDVYESLQGRLRGSQAQSPAYASYEELILLRLSFLHAAKVTQSEHSWRHLNTAVATMSEILEQRRARTRICSSEAALKQAKRIKWPSAIRVPFYFSDAEVIFMRGFFLQLREDMMRIPVGRRSSWQNYHPLHVELMELVTRSAPPGEVSGSGGRMLNSARYRSENLRGLRIFVGATRDVVTSNILLSEPFVAIRLEGKTTPTRAPPTWTNLSPSWEENIEIPVSSARAIITISVMNRTRRNSRWQDADTIGYVSIAMHDLLAAHEGITEGKYYELTLSKTRPSDGREENRDKTARIFLSFQVMVKPQPLLPPSAKRTATWATRSGNWDIEDVRAHLHGDLQIFVSNRWIWSRFASMFVDDGDLFIAKWFLMKAVRLTPELQRRTSKVGIRVNTADSLTIVRDLVELSFCYRANETGLRWGEQALPLLGQAEALLTRKLSQFKQEYCSPADRATLEKQLAIVRELLTDARGTQRRVGPLEEALSRKTPATSEWIKITDRSPSGAISTRYFNQDTGETFQSRWRVEPLEYEDREAMMVEEQERLPHRIVIMTSEMKARVGFHRQEMLQLHAADPFQWLAVLNDRKKEIQYFSPHSLEAYSSPNASKYPVRPPTYVMLADEFLIYHVLLVQDAYRKHRCRRQRQRRIRGVLMCACLTSCELAAARRRILRRSLNCVRVIVEKAKCLRAADLLTSDPFVVLTLMNSTGDVVDTGKTSVKYNSLNPKWNEEFHFGYSFTEQEAKRIAAFSLNGGPVHLHEAALTLRVFDYDVTLTRHFKDRKRKVADDDTAEETENPSKESHFNDSGDFLGMVTIPIQPFVHGKRMTADLPLLDEKGDSNSPRTRGSLTVTVQWMHCDDKDDKVLNVTKLWAIGSGGGTALIAKKAKDRPDLPDEAAREVELLHQQMEHLLQLLLTMATEVLDPMYRLHKRMEFAQTKGKTAEEAKMLEQRLDALLRSQLIPQLRTVRDSVARRIDGQLPVVLKKLFGPIEEYLSSFDQSSRRELRSLMEKCIDELNLSTSLLKHVPAENIVPVDAMSMALDQHHQLSVWNDQLRQILDTFFIGDKAQWHFSLEERVNAAYSKLTDGSSSASRGRRGEEKAVERPATAAAVAKRKKRLERAKQEKTWYEL</sequence>
<dbReference type="SMART" id="SM00239">
    <property type="entry name" value="C2"/>
    <property type="match status" value="2"/>
</dbReference>
<dbReference type="InterPro" id="IPR045050">
    <property type="entry name" value="Synaptotagmin_plant"/>
</dbReference>
<evidence type="ECO:0000256" key="2">
    <source>
        <dbReference type="SAM" id="MobiDB-lite"/>
    </source>
</evidence>
<keyword evidence="1" id="KW-0727">SH2 domain</keyword>
<reference evidence="5 6" key="1">
    <citation type="submission" date="2018-09" db="EMBL/GenBank/DDBJ databases">
        <title>Genomic investigation of the strawberry pathogen Phytophthora fragariae indicates pathogenicity is determined by transcriptional variation in three key races.</title>
        <authorList>
            <person name="Adams T.M."/>
            <person name="Armitage A.D."/>
            <person name="Sobczyk M.K."/>
            <person name="Bates H.J."/>
            <person name="Dunwell J.M."/>
            <person name="Nellist C.F."/>
            <person name="Harrison R.J."/>
        </authorList>
    </citation>
    <scope>NUCLEOTIDE SEQUENCE [LARGE SCALE GENOMIC DNA]</scope>
    <source>
        <strain evidence="5 6">ONT-3</strain>
    </source>
</reference>
<name>A0A6G0L287_9STRA</name>
<accession>A0A6G0L287</accession>
<feature type="region of interest" description="Disordered" evidence="2">
    <location>
        <begin position="1595"/>
        <end position="1628"/>
    </location>
</feature>
<feature type="domain" description="C2" evidence="4">
    <location>
        <begin position="1170"/>
        <end position="1314"/>
    </location>
</feature>
<protein>
    <recommendedName>
        <fullName evidence="7">C2 domain-containing protein</fullName>
    </recommendedName>
</protein>
<evidence type="ECO:0000259" key="4">
    <source>
        <dbReference type="PROSITE" id="PS50004"/>
    </source>
</evidence>
<dbReference type="PANTHER" id="PTHR10774:SF190">
    <property type="entry name" value="C2 CALCIUM_LIPID-BINDING ENDONUCLEASE_EXONUCLEASE_PHOSPHATASE-RELATED"/>
    <property type="match status" value="1"/>
</dbReference>
<evidence type="ECO:0000256" key="1">
    <source>
        <dbReference type="PROSITE-ProRule" id="PRU00191"/>
    </source>
</evidence>
<dbReference type="GO" id="GO:0005783">
    <property type="term" value="C:endoplasmic reticulum"/>
    <property type="evidence" value="ECO:0007669"/>
    <property type="project" value="TreeGrafter"/>
</dbReference>
<evidence type="ECO:0000313" key="6">
    <source>
        <dbReference type="Proteomes" id="UP000488956"/>
    </source>
</evidence>
<feature type="compositionally biased region" description="Basic and acidic residues" evidence="2">
    <location>
        <begin position="1307"/>
        <end position="1316"/>
    </location>
</feature>
<dbReference type="InterPro" id="IPR036860">
    <property type="entry name" value="SH2_dom_sf"/>
</dbReference>
<dbReference type="InterPro" id="IPR035892">
    <property type="entry name" value="C2_domain_sf"/>
</dbReference>
<dbReference type="Proteomes" id="UP000488956">
    <property type="component" value="Unassembled WGS sequence"/>
</dbReference>
<dbReference type="SUPFAM" id="SSF55550">
    <property type="entry name" value="SH2 domain"/>
    <property type="match status" value="1"/>
</dbReference>
<organism evidence="5 6">
    <name type="scientific">Phytophthora fragariae</name>
    <dbReference type="NCBI Taxonomy" id="53985"/>
    <lineage>
        <taxon>Eukaryota</taxon>
        <taxon>Sar</taxon>
        <taxon>Stramenopiles</taxon>
        <taxon>Oomycota</taxon>
        <taxon>Peronosporomycetes</taxon>
        <taxon>Peronosporales</taxon>
        <taxon>Peronosporaceae</taxon>
        <taxon>Phytophthora</taxon>
    </lineage>
</organism>
<evidence type="ECO:0008006" key="7">
    <source>
        <dbReference type="Google" id="ProtNLM"/>
    </source>
</evidence>
<dbReference type="InterPro" id="IPR000980">
    <property type="entry name" value="SH2"/>
</dbReference>
<dbReference type="InterPro" id="IPR000008">
    <property type="entry name" value="C2_dom"/>
</dbReference>
<gene>
    <name evidence="5" type="ORF">PF010_g12719</name>
</gene>
<proteinExistence type="predicted"/>
<dbReference type="PROSITE" id="PS50001">
    <property type="entry name" value="SH2"/>
    <property type="match status" value="1"/>
</dbReference>